<gene>
    <name evidence="3" type="ORF">FHW18_001400</name>
</gene>
<dbReference type="AlphaFoldDB" id="A0A7Y9ITR7"/>
<dbReference type="PANTHER" id="PTHR30327:SF1">
    <property type="entry name" value="UPF0301 PROTEIN YQGE"/>
    <property type="match status" value="1"/>
</dbReference>
<dbReference type="NCBIfam" id="NF001266">
    <property type="entry name" value="PRK00228.1-1"/>
    <property type="match status" value="1"/>
</dbReference>
<keyword evidence="4" id="KW-1185">Reference proteome</keyword>
<evidence type="ECO:0000256" key="2">
    <source>
        <dbReference type="HAMAP-Rule" id="MF_00758"/>
    </source>
</evidence>
<evidence type="ECO:0000256" key="1">
    <source>
        <dbReference type="ARBA" id="ARBA00009600"/>
    </source>
</evidence>
<comment type="caution">
    <text evidence="3">The sequence shown here is derived from an EMBL/GenBank/DDBJ whole genome shotgun (WGS) entry which is preliminary data.</text>
</comment>
<sequence>MTDSPAIDLSNQFLIAMPNMADPNFAGVVIYVCEHTPEGALGLVINRPTDLTLAGLLERIELDIDDVDTDGHTEPVFYGGPVQTDRGFVLHAPTGKYMSTVEVGELALTTSRDVLQAVAEGDGPPRLLVTLGYSGWGAGQLEEELSDNAWLTVMASPDIIFNTPPEQRFNAALKLLGIDPIMLAGEAGHA</sequence>
<organism evidence="3 4">
    <name type="scientific">Pigmentiphaga litoralis</name>
    <dbReference type="NCBI Taxonomy" id="516702"/>
    <lineage>
        <taxon>Bacteria</taxon>
        <taxon>Pseudomonadati</taxon>
        <taxon>Pseudomonadota</taxon>
        <taxon>Betaproteobacteria</taxon>
        <taxon>Burkholderiales</taxon>
        <taxon>Alcaligenaceae</taxon>
        <taxon>Pigmentiphaga</taxon>
    </lineage>
</organism>
<dbReference type="RefSeq" id="WP_179584692.1">
    <property type="nucleotide sequence ID" value="NZ_JACBYR010000001.1"/>
</dbReference>
<comment type="similarity">
    <text evidence="1 2">Belongs to the UPF0301 (AlgH) family.</text>
</comment>
<dbReference type="NCBIfam" id="NF001267">
    <property type="entry name" value="PRK00228.1-2"/>
    <property type="match status" value="1"/>
</dbReference>
<dbReference type="InterPro" id="IPR003774">
    <property type="entry name" value="AlgH-like"/>
</dbReference>
<proteinExistence type="inferred from homology"/>
<dbReference type="SUPFAM" id="SSF143456">
    <property type="entry name" value="VC0467-like"/>
    <property type="match status" value="1"/>
</dbReference>
<reference evidence="3 4" key="1">
    <citation type="submission" date="2020-07" db="EMBL/GenBank/DDBJ databases">
        <title>Genomic Encyclopedia of Type Strains, Phase IV (KMG-V): Genome sequencing to study the core and pangenomes of soil and plant-associated prokaryotes.</title>
        <authorList>
            <person name="Whitman W."/>
        </authorList>
    </citation>
    <scope>NUCLEOTIDE SEQUENCE [LARGE SCALE GENOMIC DNA]</scope>
    <source>
        <strain evidence="3 4">SAS40</strain>
    </source>
</reference>
<name>A0A7Y9ITR7_9BURK</name>
<dbReference type="Gene3D" id="3.40.1740.10">
    <property type="entry name" value="VC0467-like"/>
    <property type="match status" value="1"/>
</dbReference>
<dbReference type="GO" id="GO:0005829">
    <property type="term" value="C:cytosol"/>
    <property type="evidence" value="ECO:0007669"/>
    <property type="project" value="TreeGrafter"/>
</dbReference>
<dbReference type="Pfam" id="PF02622">
    <property type="entry name" value="DUF179"/>
    <property type="match status" value="1"/>
</dbReference>
<dbReference type="PANTHER" id="PTHR30327">
    <property type="entry name" value="UNCHARACTERIZED PROTEIN YQGE"/>
    <property type="match status" value="1"/>
</dbReference>
<accession>A0A7Y9ITR7</accession>
<dbReference type="HAMAP" id="MF_00758">
    <property type="entry name" value="UPF0301"/>
    <property type="match status" value="1"/>
</dbReference>
<protein>
    <recommendedName>
        <fullName evidence="2">UPF0301 protein FHW18_001400</fullName>
    </recommendedName>
</protein>
<evidence type="ECO:0000313" key="3">
    <source>
        <dbReference type="EMBL" id="NYE82129.1"/>
    </source>
</evidence>
<dbReference type="EMBL" id="JACBYR010000001">
    <property type="protein sequence ID" value="NYE82129.1"/>
    <property type="molecule type" value="Genomic_DNA"/>
</dbReference>
<evidence type="ECO:0000313" key="4">
    <source>
        <dbReference type="Proteomes" id="UP000542125"/>
    </source>
</evidence>
<dbReference type="Proteomes" id="UP000542125">
    <property type="component" value="Unassembled WGS sequence"/>
</dbReference>